<keyword evidence="1" id="KW-1185">Reference proteome</keyword>
<dbReference type="AlphaFoldDB" id="A0A6J3M5K3"/>
<gene>
    <name evidence="2" type="ORF">K489DRAFT_192988</name>
</gene>
<name>A0A6J3M5K3_9PEZI</name>
<reference evidence="2" key="2">
    <citation type="submission" date="2020-04" db="EMBL/GenBank/DDBJ databases">
        <authorList>
            <consortium name="NCBI Genome Project"/>
        </authorList>
    </citation>
    <scope>NUCLEOTIDE SEQUENCE</scope>
    <source>
        <strain evidence="2">CBS 342.82</strain>
    </source>
</reference>
<dbReference type="Proteomes" id="UP000504637">
    <property type="component" value="Unplaced"/>
</dbReference>
<dbReference type="RefSeq" id="XP_033460361.1">
    <property type="nucleotide sequence ID" value="XM_033599540.1"/>
</dbReference>
<dbReference type="GeneID" id="54357339"/>
<reference evidence="2" key="3">
    <citation type="submission" date="2025-08" db="UniProtKB">
        <authorList>
            <consortium name="RefSeq"/>
        </authorList>
    </citation>
    <scope>IDENTIFICATION</scope>
    <source>
        <strain evidence="2">CBS 342.82</strain>
    </source>
</reference>
<reference evidence="2" key="1">
    <citation type="submission" date="2020-01" db="EMBL/GenBank/DDBJ databases">
        <authorList>
            <consortium name="DOE Joint Genome Institute"/>
            <person name="Haridas S."/>
            <person name="Albert R."/>
            <person name="Binder M."/>
            <person name="Bloem J."/>
            <person name="Labutti K."/>
            <person name="Salamov A."/>
            <person name="Andreopoulos B."/>
            <person name="Baker S.E."/>
            <person name="Barry K."/>
            <person name="Bills G."/>
            <person name="Bluhm B.H."/>
            <person name="Cannon C."/>
            <person name="Castanera R."/>
            <person name="Culley D.E."/>
            <person name="Daum C."/>
            <person name="Ezra D."/>
            <person name="Gonzalez J.B."/>
            <person name="Henrissat B."/>
            <person name="Kuo A."/>
            <person name="Liang C."/>
            <person name="Lipzen A."/>
            <person name="Lutzoni F."/>
            <person name="Magnuson J."/>
            <person name="Mondo S."/>
            <person name="Nolan M."/>
            <person name="Ohm R."/>
            <person name="Pangilinan J."/>
            <person name="Park H.-J."/>
            <person name="Ramirez L."/>
            <person name="Alfaro M."/>
            <person name="Sun H."/>
            <person name="Tritt A."/>
            <person name="Yoshinaga Y."/>
            <person name="Zwiers L.-H."/>
            <person name="Turgeon B.G."/>
            <person name="Goodwin S.B."/>
            <person name="Spatafora J.W."/>
            <person name="Crous P.W."/>
            <person name="Grigoriev I.V."/>
        </authorList>
    </citation>
    <scope>NUCLEOTIDE SEQUENCE</scope>
    <source>
        <strain evidence="2">CBS 342.82</strain>
    </source>
</reference>
<protein>
    <submittedName>
        <fullName evidence="2">Uncharacterized protein</fullName>
    </submittedName>
</protein>
<evidence type="ECO:0000313" key="1">
    <source>
        <dbReference type="Proteomes" id="UP000504637"/>
    </source>
</evidence>
<evidence type="ECO:0000313" key="2">
    <source>
        <dbReference type="RefSeq" id="XP_033460361.1"/>
    </source>
</evidence>
<sequence>MNALYDAQLLRPPRISRTGSCHHGCRKCIRPSAGGCSCTWLIIPHLATQGFTKQTLKEICIEAAYIHTCTHTYIHRSSTTPSTAYEVDLRVDVLSLTPPNLAWSYIAQTPRWDIVMTFPCCATGSPTPTTNTSVGLTSVSCATKAKIPILMRSGCLVDLTADVWALRGVLHGR</sequence>
<organism evidence="2">
    <name type="scientific">Dissoconium aciculare CBS 342.82</name>
    <dbReference type="NCBI Taxonomy" id="1314786"/>
    <lineage>
        <taxon>Eukaryota</taxon>
        <taxon>Fungi</taxon>
        <taxon>Dikarya</taxon>
        <taxon>Ascomycota</taxon>
        <taxon>Pezizomycotina</taxon>
        <taxon>Dothideomycetes</taxon>
        <taxon>Dothideomycetidae</taxon>
        <taxon>Mycosphaerellales</taxon>
        <taxon>Dissoconiaceae</taxon>
        <taxon>Dissoconium</taxon>
    </lineage>
</organism>
<accession>A0A6J3M5K3</accession>
<proteinExistence type="predicted"/>